<gene>
    <name evidence="2" type="ORF">CEJ45_08800</name>
</gene>
<feature type="compositionally biased region" description="Low complexity" evidence="1">
    <location>
        <begin position="23"/>
        <end position="40"/>
    </location>
</feature>
<dbReference type="Proteomes" id="UP000214747">
    <property type="component" value="Unassembled WGS sequence"/>
</dbReference>
<protein>
    <submittedName>
        <fullName evidence="2">Uncharacterized protein</fullName>
    </submittedName>
</protein>
<comment type="caution">
    <text evidence="2">The sequence shown here is derived from an EMBL/GenBank/DDBJ whole genome shotgun (WGS) entry which is preliminary data.</text>
</comment>
<sequence>MAMETDLVITARDALAQLAQQNPPRNDAAPAAASTPAPLAPAVPDEGVTLSLSAQGKLMAALATAVDKVTTAAVDSTEAAQAATVQALARSVADAAGPVTRATLFAIEARLVAARRGSDAIAAADAEVPPSNDPQRLRQARQATESLYGRADNPFAYKSRAELSAIVYDESGSYTVNERYAAANQRTELDQKFWAPVFQRALESGDWKPVITAALVFYASLSALEQTAYPDNYAQLLQQYLDLYQLQSPSSPSALPPQQQMDLARMLETLVLPLGPLALAGGVIRGLALPRLGPSLAELIAAAPRLADLLQVNNSAQAAQDGAYLMLLQRVFGVSRREDEPAPVRRAAAGTSARDFLAYGDRRLLAEAYDYAQAHEMALEEVDALARDLAAYRRARAGNAGLLGAGQGAAATSAGSVDAVDEVLSHAARMSSEEATIARRLLASRAASLTRLDHGFLAWLLDPAGGGWRDGQLSGHAVSFSALEKLLAGLAGVNIGESVGDASAVEASYRMVLERIALQDPYLLRQPAHAAAEGTQTLTLAAQMAALARSDAADTAFMNNALMLLRMYRMSLTMSPAEQRTLAELVYSAMKKRRVRTRRGKLFVAWAGRSPLMPSLPG</sequence>
<proteinExistence type="predicted"/>
<dbReference type="EMBL" id="NJGV01000006">
    <property type="protein sequence ID" value="OWY35358.1"/>
    <property type="molecule type" value="Genomic_DNA"/>
</dbReference>
<dbReference type="AlphaFoldDB" id="A0A225SX88"/>
<evidence type="ECO:0000313" key="3">
    <source>
        <dbReference type="Proteomes" id="UP000214747"/>
    </source>
</evidence>
<dbReference type="RefSeq" id="WP_088754770.1">
    <property type="nucleotide sequence ID" value="NZ_NJGV01000006.1"/>
</dbReference>
<feature type="region of interest" description="Disordered" evidence="1">
    <location>
        <begin position="21"/>
        <end position="40"/>
    </location>
</feature>
<name>A0A225SX88_9BURK</name>
<evidence type="ECO:0000313" key="2">
    <source>
        <dbReference type="EMBL" id="OWY35358.1"/>
    </source>
</evidence>
<reference evidence="2 3" key="1">
    <citation type="journal article" date="2010" name="Int. J. Syst. Evol. Microbiol.">
        <title>Reclassification of Herbaspirillum putei as a later heterotypic synonym of Herbaspirillum huttiense, with the description of H. huttiense subsp. huttiense subsp. nov. and H. huttiense subsp. putei subsp. nov., comb. nov., and description of Herbaspirillum aquaticum sp. nov.</title>
        <authorList>
            <person name="Dobritsa A.P."/>
            <person name="Reddy M.C."/>
            <person name="Samadpour M."/>
        </authorList>
    </citation>
    <scope>NUCLEOTIDE SEQUENCE [LARGE SCALE GENOMIC DNA]</scope>
    <source>
        <strain evidence="2 3">IEH 4430</strain>
    </source>
</reference>
<organism evidence="2 3">
    <name type="scientific">Herbaspirillum aquaticum</name>
    <dbReference type="NCBI Taxonomy" id="568783"/>
    <lineage>
        <taxon>Bacteria</taxon>
        <taxon>Pseudomonadati</taxon>
        <taxon>Pseudomonadota</taxon>
        <taxon>Betaproteobacteria</taxon>
        <taxon>Burkholderiales</taxon>
        <taxon>Oxalobacteraceae</taxon>
        <taxon>Herbaspirillum</taxon>
    </lineage>
</organism>
<evidence type="ECO:0000256" key="1">
    <source>
        <dbReference type="SAM" id="MobiDB-lite"/>
    </source>
</evidence>
<accession>A0A225SX88</accession>
<keyword evidence="3" id="KW-1185">Reference proteome</keyword>